<evidence type="ECO:0000256" key="1">
    <source>
        <dbReference type="ARBA" id="ARBA00001148"/>
    </source>
</evidence>
<dbReference type="EC" id="4.2.1.77" evidence="3"/>
<keyword evidence="5" id="KW-1185">Reference proteome</keyword>
<evidence type="ECO:0000256" key="3">
    <source>
        <dbReference type="ARBA" id="ARBA00013105"/>
    </source>
</evidence>
<accession>A0A6A6BK72</accession>
<evidence type="ECO:0000256" key="2">
    <source>
        <dbReference type="ARBA" id="ARBA00007529"/>
    </source>
</evidence>
<gene>
    <name evidence="4" type="ORF">K452DRAFT_267156</name>
</gene>
<reference evidence="4" key="1">
    <citation type="journal article" date="2020" name="Stud. Mycol.">
        <title>101 Dothideomycetes genomes: a test case for predicting lifestyles and emergence of pathogens.</title>
        <authorList>
            <person name="Haridas S."/>
            <person name="Albert R."/>
            <person name="Binder M."/>
            <person name="Bloem J."/>
            <person name="Labutti K."/>
            <person name="Salamov A."/>
            <person name="Andreopoulos B."/>
            <person name="Baker S."/>
            <person name="Barry K."/>
            <person name="Bills G."/>
            <person name="Bluhm B."/>
            <person name="Cannon C."/>
            <person name="Castanera R."/>
            <person name="Culley D."/>
            <person name="Daum C."/>
            <person name="Ezra D."/>
            <person name="Gonzalez J."/>
            <person name="Henrissat B."/>
            <person name="Kuo A."/>
            <person name="Liang C."/>
            <person name="Lipzen A."/>
            <person name="Lutzoni F."/>
            <person name="Magnuson J."/>
            <person name="Mondo S."/>
            <person name="Nolan M."/>
            <person name="Ohm R."/>
            <person name="Pangilinan J."/>
            <person name="Park H.-J."/>
            <person name="Ramirez L."/>
            <person name="Alfaro M."/>
            <person name="Sun H."/>
            <person name="Tritt A."/>
            <person name="Yoshinaga Y."/>
            <person name="Zwiers L.-H."/>
            <person name="Turgeon B."/>
            <person name="Goodwin S."/>
            <person name="Spatafora J."/>
            <person name="Crous P."/>
            <person name="Grigoriev I."/>
        </authorList>
    </citation>
    <scope>NUCLEOTIDE SEQUENCE</scope>
    <source>
        <strain evidence="4">CBS 121167</strain>
    </source>
</reference>
<dbReference type="OrthoDB" id="6409228at2759"/>
<dbReference type="InterPro" id="IPR008794">
    <property type="entry name" value="Pro_racemase_fam"/>
</dbReference>
<protein>
    <recommendedName>
        <fullName evidence="3">trans-L-3-hydroxyproline dehydratase</fullName>
        <ecNumber evidence="3">4.2.1.77</ecNumber>
    </recommendedName>
</protein>
<dbReference type="Proteomes" id="UP000799438">
    <property type="component" value="Unassembled WGS sequence"/>
</dbReference>
<dbReference type="EMBL" id="ML995480">
    <property type="protein sequence ID" value="KAF2144048.1"/>
    <property type="molecule type" value="Genomic_DNA"/>
</dbReference>
<organism evidence="4 5">
    <name type="scientific">Aplosporella prunicola CBS 121167</name>
    <dbReference type="NCBI Taxonomy" id="1176127"/>
    <lineage>
        <taxon>Eukaryota</taxon>
        <taxon>Fungi</taxon>
        <taxon>Dikarya</taxon>
        <taxon>Ascomycota</taxon>
        <taxon>Pezizomycotina</taxon>
        <taxon>Dothideomycetes</taxon>
        <taxon>Dothideomycetes incertae sedis</taxon>
        <taxon>Botryosphaeriales</taxon>
        <taxon>Aplosporellaceae</taxon>
        <taxon>Aplosporella</taxon>
    </lineage>
</organism>
<dbReference type="GO" id="GO:0050346">
    <property type="term" value="F:trans-L-3-hydroxyproline dehydratase activity"/>
    <property type="evidence" value="ECO:0007669"/>
    <property type="project" value="UniProtKB-EC"/>
</dbReference>
<comment type="similarity">
    <text evidence="2">Belongs to the proline racemase family.</text>
</comment>
<dbReference type="Gene3D" id="3.10.310.10">
    <property type="entry name" value="Diaminopimelate Epimerase, Chain A, domain 1"/>
    <property type="match status" value="2"/>
</dbReference>
<dbReference type="SFLD" id="SFLDS00028">
    <property type="entry name" value="Proline_Racemase"/>
    <property type="match status" value="1"/>
</dbReference>
<sequence>MASTPSFIAQHGAHRIRTIDMHTTGEPTRIIYAGYPELQGATLLAQRAYAAAQHDALRRALLLEPRGHRDMYGALLRPRTEHTISDNAHMGVLFLTNAGYSTMCGHATLALGRMLVDCDDAAIFPQRGALVVDEARREVEVRLHAPCGVVRVTVPVVLRDAGADAEGTGTPKWRADPTRPVCYLSVPSFATGLDAAVSVSPALRWAELAASSGSPDAAAAATVTADVAYGGAFYLLVRASALGFPSDALATVARTRDGLARLEAAATALTAAFNRDEGLRARYLRHPDSGADRGGEAAALEFLYGVIITDDSEAGGAGKGGEGEVGEETGLCVFAARQIDRSPTGSGVQARVAAAVARGTRQLGQRWRYQSVVSVGAGGEGAFVGRAVEEADEVVVQGRKAVRVEVEGRAWYMGAAEWVLEDGDVVGRGFEV</sequence>
<dbReference type="PANTHER" id="PTHR33442">
    <property type="entry name" value="TRANS-3-HYDROXY-L-PROLINE DEHYDRATASE"/>
    <property type="match status" value="1"/>
</dbReference>
<dbReference type="RefSeq" id="XP_033399760.1">
    <property type="nucleotide sequence ID" value="XM_033538830.1"/>
</dbReference>
<proteinExistence type="inferred from homology"/>
<dbReference type="AlphaFoldDB" id="A0A6A6BK72"/>
<dbReference type="FunFam" id="3.10.310.10:FF:000003">
    <property type="entry name" value="Proline racemase"/>
    <property type="match status" value="1"/>
</dbReference>
<evidence type="ECO:0000313" key="4">
    <source>
        <dbReference type="EMBL" id="KAF2144048.1"/>
    </source>
</evidence>
<dbReference type="PANTHER" id="PTHR33442:SF1">
    <property type="entry name" value="TRANS-3-HYDROXY-L-PROLINE DEHYDRATASE"/>
    <property type="match status" value="1"/>
</dbReference>
<name>A0A6A6BK72_9PEZI</name>
<evidence type="ECO:0000313" key="5">
    <source>
        <dbReference type="Proteomes" id="UP000799438"/>
    </source>
</evidence>
<dbReference type="SUPFAM" id="SSF54506">
    <property type="entry name" value="Diaminopimelate epimerase-like"/>
    <property type="match status" value="1"/>
</dbReference>
<dbReference type="Pfam" id="PF05544">
    <property type="entry name" value="Pro_racemase"/>
    <property type="match status" value="2"/>
</dbReference>
<comment type="catalytic activity">
    <reaction evidence="1">
        <text>trans-3-hydroxy-L-proline = 1-pyrroline-2-carboxylate + H2O</text>
        <dbReference type="Rhea" id="RHEA:10320"/>
        <dbReference type="ChEBI" id="CHEBI:15377"/>
        <dbReference type="ChEBI" id="CHEBI:39785"/>
        <dbReference type="ChEBI" id="CHEBI:57938"/>
        <dbReference type="EC" id="4.2.1.77"/>
    </reaction>
</comment>
<dbReference type="GeneID" id="54296326"/>